<dbReference type="InterPro" id="IPR013078">
    <property type="entry name" value="His_Pase_superF_clade-1"/>
</dbReference>
<dbReference type="AlphaFoldDB" id="A0A4R3Y9F1"/>
<evidence type="ECO:0000256" key="2">
    <source>
        <dbReference type="PIRSR" id="PIRSR613078-2"/>
    </source>
</evidence>
<feature type="binding site" evidence="2">
    <location>
        <position position="62"/>
    </location>
    <ligand>
        <name>substrate</name>
    </ligand>
</feature>
<organism evidence="3 4">
    <name type="scientific">Sulfurirhabdus autotrophica</name>
    <dbReference type="NCBI Taxonomy" id="1706046"/>
    <lineage>
        <taxon>Bacteria</taxon>
        <taxon>Pseudomonadati</taxon>
        <taxon>Pseudomonadota</taxon>
        <taxon>Betaproteobacteria</taxon>
        <taxon>Nitrosomonadales</taxon>
        <taxon>Sulfuricellaceae</taxon>
        <taxon>Sulfurirhabdus</taxon>
    </lineage>
</organism>
<dbReference type="Pfam" id="PF00300">
    <property type="entry name" value="His_Phos_1"/>
    <property type="match status" value="1"/>
</dbReference>
<dbReference type="SMART" id="SM00855">
    <property type="entry name" value="PGAM"/>
    <property type="match status" value="1"/>
</dbReference>
<dbReference type="OrthoDB" id="9783269at2"/>
<keyword evidence="1" id="KW-0378">Hydrolase</keyword>
<dbReference type="PIRSF" id="PIRSF000709">
    <property type="entry name" value="6PFK_2-Ptase"/>
    <property type="match status" value="1"/>
</dbReference>
<gene>
    <name evidence="3" type="ORF">EDC63_10367</name>
</gene>
<name>A0A4R3Y9F1_9PROT</name>
<evidence type="ECO:0000313" key="3">
    <source>
        <dbReference type="EMBL" id="TCV88995.1"/>
    </source>
</evidence>
<dbReference type="SUPFAM" id="SSF53254">
    <property type="entry name" value="Phosphoglycerate mutase-like"/>
    <property type="match status" value="1"/>
</dbReference>
<reference evidence="3 4" key="1">
    <citation type="submission" date="2019-03" db="EMBL/GenBank/DDBJ databases">
        <title>Genomic Encyclopedia of Type Strains, Phase IV (KMG-IV): sequencing the most valuable type-strain genomes for metagenomic binning, comparative biology and taxonomic classification.</title>
        <authorList>
            <person name="Goeker M."/>
        </authorList>
    </citation>
    <scope>NUCLEOTIDE SEQUENCE [LARGE SCALE GENOMIC DNA]</scope>
    <source>
        <strain evidence="3 4">DSM 100309</strain>
    </source>
</reference>
<protein>
    <submittedName>
        <fullName evidence="3">Broad specificity phosphatase PhoE</fullName>
    </submittedName>
</protein>
<keyword evidence="4" id="KW-1185">Reference proteome</keyword>
<dbReference type="CDD" id="cd07067">
    <property type="entry name" value="HP_PGM_like"/>
    <property type="match status" value="1"/>
</dbReference>
<sequence length="185" mass="20793">MPNKTLYFVRHGEADFNLMDRVNAHPEVRNNLTVTGKEQAACCSKELPQSNIDVIYCSEFPRARQTAEIINKRFEVPIIEDSLINETGAFAFEGKPTSAWHAAQVPDRLSAVVPDCESYADMKRRLITFLNKMRSISAEHIVVVSHEEPIQVMVGILTNTSDAEARSKVISHCYPIKLALPQNTH</sequence>
<proteinExistence type="predicted"/>
<dbReference type="Gene3D" id="3.40.50.1240">
    <property type="entry name" value="Phosphoglycerate mutase-like"/>
    <property type="match status" value="1"/>
</dbReference>
<accession>A0A4R3Y9F1</accession>
<dbReference type="GO" id="GO:0005829">
    <property type="term" value="C:cytosol"/>
    <property type="evidence" value="ECO:0007669"/>
    <property type="project" value="TreeGrafter"/>
</dbReference>
<dbReference type="EMBL" id="SMCO01000003">
    <property type="protein sequence ID" value="TCV88995.1"/>
    <property type="molecule type" value="Genomic_DNA"/>
</dbReference>
<dbReference type="GO" id="GO:0045820">
    <property type="term" value="P:negative regulation of glycolytic process"/>
    <property type="evidence" value="ECO:0007669"/>
    <property type="project" value="TreeGrafter"/>
</dbReference>
<feature type="binding site" evidence="2">
    <location>
        <begin position="10"/>
        <end position="17"/>
    </location>
    <ligand>
        <name>substrate</name>
    </ligand>
</feature>
<dbReference type="GO" id="GO:0043456">
    <property type="term" value="P:regulation of pentose-phosphate shunt"/>
    <property type="evidence" value="ECO:0007669"/>
    <property type="project" value="TreeGrafter"/>
</dbReference>
<dbReference type="InterPro" id="IPR029033">
    <property type="entry name" value="His_PPase_superfam"/>
</dbReference>
<comment type="caution">
    <text evidence="3">The sequence shown here is derived from an EMBL/GenBank/DDBJ whole genome shotgun (WGS) entry which is preliminary data.</text>
</comment>
<dbReference type="Proteomes" id="UP000295367">
    <property type="component" value="Unassembled WGS sequence"/>
</dbReference>
<dbReference type="InterPro" id="IPR051695">
    <property type="entry name" value="Phosphoglycerate_Mutase"/>
</dbReference>
<dbReference type="GO" id="GO:0004331">
    <property type="term" value="F:fructose-2,6-bisphosphate 2-phosphatase activity"/>
    <property type="evidence" value="ECO:0007669"/>
    <property type="project" value="TreeGrafter"/>
</dbReference>
<evidence type="ECO:0000256" key="1">
    <source>
        <dbReference type="ARBA" id="ARBA00022801"/>
    </source>
</evidence>
<dbReference type="PANTHER" id="PTHR46517">
    <property type="entry name" value="FRUCTOSE-2,6-BISPHOSPHATASE TIGAR"/>
    <property type="match status" value="1"/>
</dbReference>
<dbReference type="RefSeq" id="WP_124945970.1">
    <property type="nucleotide sequence ID" value="NZ_BHVT01000020.1"/>
</dbReference>
<evidence type="ECO:0000313" key="4">
    <source>
        <dbReference type="Proteomes" id="UP000295367"/>
    </source>
</evidence>
<dbReference type="PANTHER" id="PTHR46517:SF1">
    <property type="entry name" value="FRUCTOSE-2,6-BISPHOSPHATASE TIGAR"/>
    <property type="match status" value="1"/>
</dbReference>